<proteinExistence type="inferred from homology"/>
<gene>
    <name evidence="9" type="primary">GAD2</name>
    <name evidence="9" type="ORF">LTR32_004903</name>
</gene>
<feature type="region of interest" description="Disordered" evidence="8">
    <location>
        <begin position="969"/>
        <end position="995"/>
    </location>
</feature>
<dbReference type="PANTHER" id="PTHR45677:SF8">
    <property type="entry name" value="CYSTEINE SULFINIC ACID DECARBOXYLASE"/>
    <property type="match status" value="1"/>
</dbReference>
<evidence type="ECO:0000313" key="10">
    <source>
        <dbReference type="Proteomes" id="UP001308179"/>
    </source>
</evidence>
<dbReference type="GO" id="GO:0004351">
    <property type="term" value="F:glutamate decarboxylase activity"/>
    <property type="evidence" value="ECO:0007669"/>
    <property type="project" value="UniProtKB-EC"/>
</dbReference>
<feature type="non-terminal residue" evidence="9">
    <location>
        <position position="1066"/>
    </location>
</feature>
<feature type="compositionally biased region" description="Polar residues" evidence="8">
    <location>
        <begin position="497"/>
        <end position="512"/>
    </location>
</feature>
<dbReference type="InterPro" id="IPR002129">
    <property type="entry name" value="PyrdxlP-dep_de-COase"/>
</dbReference>
<keyword evidence="3" id="KW-0677">Repeat</keyword>
<dbReference type="PANTHER" id="PTHR45677">
    <property type="entry name" value="GLUTAMATE DECARBOXYLASE-RELATED"/>
    <property type="match status" value="1"/>
</dbReference>
<protein>
    <submittedName>
        <fullName evidence="9">Glutamate decarboxylase 2</fullName>
        <ecNumber evidence="9">4.1.1.15</ecNumber>
    </submittedName>
</protein>
<comment type="similarity">
    <text evidence="2">Belongs to the group II decarboxylase family.</text>
</comment>
<dbReference type="Gene3D" id="3.40.640.10">
    <property type="entry name" value="Type I PLP-dependent aspartate aminotransferase-like (Major domain)"/>
    <property type="match status" value="1"/>
</dbReference>
<sequence>MPQENKKRGRRMKRKHDEDEDHEQEQMGEESSKRQKATNEPANANFTPLPGQDDSLDAAYPNPTLDRPFFGMLDAAEQENFKLADETLGNNDFESAEERELFLSEVHASTEGKELKIAQSQSCSRLMERLIQNSTAAQLKKLFQAFSGNFIHLISHRFASHCCEELFLRAAPVVTEELRVAHPKSAAGKASQADDEIYVSMENLFLHTLAELEGSIGYLLTDQFGSHALRVLLLVLSGESLNSEASKHLLQSKRKEGVSSKGRPSSAIASDEKSRAVPKSFSDSLEKLIVESVAGLDTDKLRALATHPNGNPTLQLLLKLELTRFGKQRAKDETSIIRTLLPDDPITAESGSATFINGLVYDPVGSHLVEQIVQHAPGKMFKSLVKEFFKERSATFARNEIAGYVMCRVLERLSKDDLQDVHEMLIPAIPSLLEKNRTIVIRTLIERCAIRDVDTQAVAVQLDAALRDANGFDIKQLLKYEYKPTLSGDTSDIPHDSVQSSGSEPSAISSRPSHGVKVHFNLLAQAMLRVPGPLSSLILDSLTESDPATLQRMAKDSIICHTIQAALTSRNGSIITKRKLVQRFYGNIGDMALDPSASHVVDCIWEGTHGLAFIRERIAEELAEDEAALRDSGHGRAVWKNWKMDMYKRRRGEWIKQSQGPRTTLVEHHPPKKLQKLLDLHLPDQGQGKDGLLDAVNKLLKYSVNTWDQGFLDKLYASTTPVGLAADLLLSSLNTNLHVYQVSPALTIVEKQTAKALATMFGLTGPFAGGVSQPGGSAANQTSMVIARNCLFPETKTKGYEGKRFVVFTSAHGHYSAEKAAQMFGFGSEGVKSVPVDASGCMKAADLDRMVTESLEAGETPFYVNATAGTTVLGSFDPLDAIADVCEKHNLWLHVDGSWGSPVIFSERQKHKLAGSHRADTIALCPHKMMSVPLTCTFLLGNDLRKFHKGMTLPAGYLFHASDDNDDNANADSSAIASHAPSDAHPPSHHDHHNDNREIFDLADLTPQCGRRGDSLKLALSWIYSGTSGYASYIDAAFATAAHLADLISKHPDFTLVSENPPPCLQ</sequence>
<dbReference type="Gene3D" id="3.90.1150.170">
    <property type="match status" value="1"/>
</dbReference>
<dbReference type="InterPro" id="IPR015424">
    <property type="entry name" value="PyrdxlP-dep_Trfase"/>
</dbReference>
<accession>A0ABR0L3C1</accession>
<dbReference type="EC" id="4.1.1.15" evidence="9"/>
<feature type="region of interest" description="Disordered" evidence="8">
    <location>
        <begin position="489"/>
        <end position="512"/>
    </location>
</feature>
<evidence type="ECO:0000256" key="4">
    <source>
        <dbReference type="ARBA" id="ARBA00022793"/>
    </source>
</evidence>
<dbReference type="SMART" id="SM00025">
    <property type="entry name" value="Pumilio"/>
    <property type="match status" value="6"/>
</dbReference>
<evidence type="ECO:0000256" key="7">
    <source>
        <dbReference type="ARBA" id="ARBA00024893"/>
    </source>
</evidence>
<evidence type="ECO:0000313" key="9">
    <source>
        <dbReference type="EMBL" id="KAK5142846.1"/>
    </source>
</evidence>
<dbReference type="Pfam" id="PF00282">
    <property type="entry name" value="Pyridoxal_deC"/>
    <property type="match status" value="1"/>
</dbReference>
<evidence type="ECO:0000256" key="5">
    <source>
        <dbReference type="ARBA" id="ARBA00022898"/>
    </source>
</evidence>
<evidence type="ECO:0000256" key="2">
    <source>
        <dbReference type="ARBA" id="ARBA00009533"/>
    </source>
</evidence>
<keyword evidence="10" id="KW-1185">Reference proteome</keyword>
<dbReference type="SUPFAM" id="SSF53383">
    <property type="entry name" value="PLP-dependent transferases"/>
    <property type="match status" value="1"/>
</dbReference>
<keyword evidence="5" id="KW-0663">Pyridoxal phosphate</keyword>
<name>A0ABR0L3C1_9PEZI</name>
<evidence type="ECO:0000256" key="6">
    <source>
        <dbReference type="ARBA" id="ARBA00023239"/>
    </source>
</evidence>
<dbReference type="Gene3D" id="1.25.10.10">
    <property type="entry name" value="Leucine-rich Repeat Variant"/>
    <property type="match status" value="2"/>
</dbReference>
<comment type="cofactor">
    <cofactor evidence="1">
        <name>pyridoxal 5'-phosphate</name>
        <dbReference type="ChEBI" id="CHEBI:597326"/>
    </cofactor>
</comment>
<dbReference type="InterPro" id="IPR001313">
    <property type="entry name" value="Pumilio_RNA-bd_rpt"/>
</dbReference>
<keyword evidence="6 9" id="KW-0456">Lyase</keyword>
<dbReference type="InterPro" id="IPR011989">
    <property type="entry name" value="ARM-like"/>
</dbReference>
<keyword evidence="4" id="KW-0210">Decarboxylase</keyword>
<dbReference type="Pfam" id="PF22493">
    <property type="entry name" value="PUF_NOP9"/>
    <property type="match status" value="1"/>
</dbReference>
<dbReference type="SUPFAM" id="SSF48371">
    <property type="entry name" value="ARM repeat"/>
    <property type="match status" value="1"/>
</dbReference>
<dbReference type="InterPro" id="IPR015421">
    <property type="entry name" value="PyrdxlP-dep_Trfase_major"/>
</dbReference>
<feature type="compositionally biased region" description="Low complexity" evidence="8">
    <location>
        <begin position="970"/>
        <end position="985"/>
    </location>
</feature>
<feature type="region of interest" description="Disordered" evidence="8">
    <location>
        <begin position="252"/>
        <end position="274"/>
    </location>
</feature>
<evidence type="ECO:0000256" key="8">
    <source>
        <dbReference type="SAM" id="MobiDB-lite"/>
    </source>
</evidence>
<dbReference type="Proteomes" id="UP001308179">
    <property type="component" value="Unassembled WGS sequence"/>
</dbReference>
<comment type="caution">
    <text evidence="9">The sequence shown here is derived from an EMBL/GenBank/DDBJ whole genome shotgun (WGS) entry which is preliminary data.</text>
</comment>
<feature type="region of interest" description="Disordered" evidence="8">
    <location>
        <begin position="1"/>
        <end position="63"/>
    </location>
</feature>
<evidence type="ECO:0000256" key="1">
    <source>
        <dbReference type="ARBA" id="ARBA00001933"/>
    </source>
</evidence>
<organism evidence="9 10">
    <name type="scientific">Rachicladosporium monterosium</name>
    <dbReference type="NCBI Taxonomy" id="1507873"/>
    <lineage>
        <taxon>Eukaryota</taxon>
        <taxon>Fungi</taxon>
        <taxon>Dikarya</taxon>
        <taxon>Ascomycota</taxon>
        <taxon>Pezizomycotina</taxon>
        <taxon>Dothideomycetes</taxon>
        <taxon>Dothideomycetidae</taxon>
        <taxon>Cladosporiales</taxon>
        <taxon>Cladosporiaceae</taxon>
        <taxon>Rachicladosporium</taxon>
    </lineage>
</organism>
<comment type="function">
    <text evidence="7">RNA-binding nucleolar protein required for pre-rRNA processing. Involved in production of 18S rRNA and assembly of small ribosomal subunit.</text>
</comment>
<feature type="compositionally biased region" description="Basic and acidic residues" evidence="8">
    <location>
        <begin position="986"/>
        <end position="995"/>
    </location>
</feature>
<feature type="compositionally biased region" description="Acidic residues" evidence="8">
    <location>
        <begin position="18"/>
        <end position="28"/>
    </location>
</feature>
<dbReference type="EMBL" id="JAVRRR010000381">
    <property type="protein sequence ID" value="KAK5142846.1"/>
    <property type="molecule type" value="Genomic_DNA"/>
</dbReference>
<dbReference type="InterPro" id="IPR016024">
    <property type="entry name" value="ARM-type_fold"/>
</dbReference>
<reference evidence="9 10" key="1">
    <citation type="submission" date="2023-08" db="EMBL/GenBank/DDBJ databases">
        <title>Black Yeasts Isolated from many extreme environments.</title>
        <authorList>
            <person name="Coleine C."/>
            <person name="Stajich J.E."/>
            <person name="Selbmann L."/>
        </authorList>
    </citation>
    <scope>NUCLEOTIDE SEQUENCE [LARGE SCALE GENOMIC DNA]</scope>
    <source>
        <strain evidence="9 10">CCFEE 5386</strain>
    </source>
</reference>
<evidence type="ECO:0000256" key="3">
    <source>
        <dbReference type="ARBA" id="ARBA00022737"/>
    </source>
</evidence>